<name>A0ACB7RP01_HYAAI</name>
<evidence type="ECO:0000313" key="2">
    <source>
        <dbReference type="Proteomes" id="UP000821845"/>
    </source>
</evidence>
<sequence>MANRTGGVAENLSQARLHHRGESHCKVRSDDKMCLIKWKDNKSVVLLSTAFGIQRRGSCERWSKEERTKVKAECWNKDNGCEEITNVLDMFRHFAEECAYHSTRCPKCSSLVLRKDVCEHLRNNCGVVVLPNQEEHVEQPKEPLQTMLSSLEAMLEDAIGGMRSSLDQVVRDQGAQRDRLNEVSQTVDALRKTVIQPSEKETHTSIEDLTPCVKDVEQQLGAQGDSANGIYERLNNSNTQVLQQLTTLSKDIKATVEDSTRQCLEKLEQTKAEITQCFVALGGRSQTGSSFEDILRKVEFATLMVRDKLERIADCSAATKREETVIGGLLSDATKDLLLGLSRRRNAHHELRVADVNELKKVAISAGCSVYWADSVYLCGYRIVPGLYLKKRESSVSVHALMELREGILDEFLQWPFCHNVKLTFMHPTPDKQIEIYNMNPSHVESLARPTPIRSEMRHFICHVFLEDLESGGYVDNDRLHVKWELQPPLLHCVP</sequence>
<reference evidence="1" key="1">
    <citation type="submission" date="2020-05" db="EMBL/GenBank/DDBJ databases">
        <title>Large-scale comparative analyses of tick genomes elucidate their genetic diversity and vector capacities.</title>
        <authorList>
            <person name="Jia N."/>
            <person name="Wang J."/>
            <person name="Shi W."/>
            <person name="Du L."/>
            <person name="Sun Y."/>
            <person name="Zhan W."/>
            <person name="Jiang J."/>
            <person name="Wang Q."/>
            <person name="Zhang B."/>
            <person name="Ji P."/>
            <person name="Sakyi L.B."/>
            <person name="Cui X."/>
            <person name="Yuan T."/>
            <person name="Jiang B."/>
            <person name="Yang W."/>
            <person name="Lam T.T.-Y."/>
            <person name="Chang Q."/>
            <person name="Ding S."/>
            <person name="Wang X."/>
            <person name="Zhu J."/>
            <person name="Ruan X."/>
            <person name="Zhao L."/>
            <person name="Wei J."/>
            <person name="Que T."/>
            <person name="Du C."/>
            <person name="Cheng J."/>
            <person name="Dai P."/>
            <person name="Han X."/>
            <person name="Huang E."/>
            <person name="Gao Y."/>
            <person name="Liu J."/>
            <person name="Shao H."/>
            <person name="Ye R."/>
            <person name="Li L."/>
            <person name="Wei W."/>
            <person name="Wang X."/>
            <person name="Wang C."/>
            <person name="Yang T."/>
            <person name="Huo Q."/>
            <person name="Li W."/>
            <person name="Guo W."/>
            <person name="Chen H."/>
            <person name="Zhou L."/>
            <person name="Ni X."/>
            <person name="Tian J."/>
            <person name="Zhou Y."/>
            <person name="Sheng Y."/>
            <person name="Liu T."/>
            <person name="Pan Y."/>
            <person name="Xia L."/>
            <person name="Li J."/>
            <person name="Zhao F."/>
            <person name="Cao W."/>
        </authorList>
    </citation>
    <scope>NUCLEOTIDE SEQUENCE</scope>
    <source>
        <strain evidence="1">Hyas-2018</strain>
    </source>
</reference>
<accession>A0ACB7RP01</accession>
<dbReference type="EMBL" id="CM023488">
    <property type="protein sequence ID" value="KAH6924203.1"/>
    <property type="molecule type" value="Genomic_DNA"/>
</dbReference>
<comment type="caution">
    <text evidence="1">The sequence shown here is derived from an EMBL/GenBank/DDBJ whole genome shotgun (WGS) entry which is preliminary data.</text>
</comment>
<proteinExistence type="predicted"/>
<dbReference type="Proteomes" id="UP000821845">
    <property type="component" value="Chromosome 8"/>
</dbReference>
<evidence type="ECO:0000313" key="1">
    <source>
        <dbReference type="EMBL" id="KAH6924203.1"/>
    </source>
</evidence>
<gene>
    <name evidence="1" type="ORF">HPB50_013845</name>
</gene>
<organism evidence="1 2">
    <name type="scientific">Hyalomma asiaticum</name>
    <name type="common">Tick</name>
    <dbReference type="NCBI Taxonomy" id="266040"/>
    <lineage>
        <taxon>Eukaryota</taxon>
        <taxon>Metazoa</taxon>
        <taxon>Ecdysozoa</taxon>
        <taxon>Arthropoda</taxon>
        <taxon>Chelicerata</taxon>
        <taxon>Arachnida</taxon>
        <taxon>Acari</taxon>
        <taxon>Parasitiformes</taxon>
        <taxon>Ixodida</taxon>
        <taxon>Ixodoidea</taxon>
        <taxon>Ixodidae</taxon>
        <taxon>Hyalomminae</taxon>
        <taxon>Hyalomma</taxon>
    </lineage>
</organism>
<protein>
    <submittedName>
        <fullName evidence="1">Uncharacterized protein</fullName>
    </submittedName>
</protein>
<keyword evidence="2" id="KW-1185">Reference proteome</keyword>